<keyword evidence="2" id="KW-1185">Reference proteome</keyword>
<organism evidence="1 2">
    <name type="scientific">Acaulospora colombiana</name>
    <dbReference type="NCBI Taxonomy" id="27376"/>
    <lineage>
        <taxon>Eukaryota</taxon>
        <taxon>Fungi</taxon>
        <taxon>Fungi incertae sedis</taxon>
        <taxon>Mucoromycota</taxon>
        <taxon>Glomeromycotina</taxon>
        <taxon>Glomeromycetes</taxon>
        <taxon>Diversisporales</taxon>
        <taxon>Acaulosporaceae</taxon>
        <taxon>Acaulospora</taxon>
    </lineage>
</organism>
<proteinExistence type="predicted"/>
<feature type="non-terminal residue" evidence="1">
    <location>
        <position position="1"/>
    </location>
</feature>
<comment type="caution">
    <text evidence="1">The sequence shown here is derived from an EMBL/GenBank/DDBJ whole genome shotgun (WGS) entry which is preliminary data.</text>
</comment>
<dbReference type="EMBL" id="CAJVPT010006774">
    <property type="protein sequence ID" value="CAG8534570.1"/>
    <property type="molecule type" value="Genomic_DNA"/>
</dbReference>
<dbReference type="Proteomes" id="UP000789525">
    <property type="component" value="Unassembled WGS sequence"/>
</dbReference>
<name>A0ACA9LJH7_9GLOM</name>
<gene>
    <name evidence="1" type="ORF">ACOLOM_LOCUS4217</name>
</gene>
<evidence type="ECO:0000313" key="2">
    <source>
        <dbReference type="Proteomes" id="UP000789525"/>
    </source>
</evidence>
<accession>A0ACA9LJH7</accession>
<evidence type="ECO:0000313" key="1">
    <source>
        <dbReference type="EMBL" id="CAG8534570.1"/>
    </source>
</evidence>
<protein>
    <submittedName>
        <fullName evidence="1">399_t:CDS:1</fullName>
    </submittedName>
</protein>
<reference evidence="1" key="1">
    <citation type="submission" date="2021-06" db="EMBL/GenBank/DDBJ databases">
        <authorList>
            <person name="Kallberg Y."/>
            <person name="Tangrot J."/>
            <person name="Rosling A."/>
        </authorList>
    </citation>
    <scope>NUCLEOTIDE SEQUENCE</scope>
    <source>
        <strain evidence="1">CL356</strain>
    </source>
</reference>
<sequence length="1051" mass="123505">NADDAGARTFKLYIDERDFRGKDRSSLLTEGMHHWQGPALWIYNDAEFNENDFNSLLSLGRSDKLSDKTKIGRFGIGFNSIFNLTDLPSFVSGEYITFLDPHSKYLPELGNPPRNPLGNRYNFVKAKFRERWYSQAEPYISVEGCDLIKRYNGTLFRIPLRTYEVNNSSEISECSLHYLDDNQSKLIWKTRINDMDENIRNMRRSITDEAKVFQLNIEMQVFNHGTAKHVRGQTNKSLEHWLLCSGGNEKVREDLKTLSDEKKPRGAVAALIANMEENDEKNDGEFISFSNAVFGESKREYIVPDLLKLHNVPIVKVSEEQYKHLEELSSRISPNLITSDLVCNTFRNKKNMWDSYITLEDKKVVKKAIDYLLRFILEGTDPQDTKTYERLIELPLVPLYDDAVGTFCEMEYYIAEEDYRKLFNKTRLSHFVTELPFDVKNKEISKLLKISELDANSILNLLEIELPTVEHMEWNPFGESYPNKKWLDLILTKFSEDSVFEFHRLARLPLLPVIHPHQKLIRFDKSNSLLFRGGNLEYSLILVLYKLGVRFTELKLIDNAHPTLKEWHLLKSKLKICSLPHKKIFKVESDIDYDTLLYLKVKCMDEPTYIANYYDYMNIISNGKYLEFLKSALLLENNQVEEHLKNLELFREIFRNTDKILPIRFQEDEDILRILERMELKRRINSLTFIECAREIESKIHTTPKAVIKSLARRLMTELFSRYEELSFDPRQWEELLSIKFVPTDTNLQEHYGIYMEEIVSLNSACFYKYKDLVWTQVPLFDKLLDDPPLKLSNLCKPKLMNVINYWEAVTSIIAQTERTDWRYYGERKQFLDMMKEIYEHINSQINEQNKEEIKLRISRKKLFLNGNDPFELKSWVSGPSLVYGISEDIGKNLHKVSSFLEKCKSLLKLAGAEELIGVRSEIEIREHNQRTYLLDQLLGLLKRQEKTPHHDVEFCFPNNENIYANRYVLSDILEKVIVDECDANNVMEITEWANFCNAKQLKKHCLKYIKENQKLLVQKISKEMEDAEEGEEYMEDFEALLEEANNMSNV</sequence>